<dbReference type="PANTHER" id="PTHR30061">
    <property type="entry name" value="MALTOSE-BINDING PERIPLASMIC PROTEIN"/>
    <property type="match status" value="1"/>
</dbReference>
<comment type="similarity">
    <text evidence="1">Belongs to the bacterial solute-binding protein 1 family.</text>
</comment>
<evidence type="ECO:0000256" key="4">
    <source>
        <dbReference type="SAM" id="SignalP"/>
    </source>
</evidence>
<evidence type="ECO:0000313" key="5">
    <source>
        <dbReference type="EMBL" id="MCQ4080296.1"/>
    </source>
</evidence>
<dbReference type="PROSITE" id="PS51257">
    <property type="entry name" value="PROKAR_LIPOPROTEIN"/>
    <property type="match status" value="1"/>
</dbReference>
<dbReference type="SUPFAM" id="SSF53850">
    <property type="entry name" value="Periplasmic binding protein-like II"/>
    <property type="match status" value="1"/>
</dbReference>
<name>A0ABT1PRK2_9ACTN</name>
<sequence length="431" mass="45093">MKRKGRAAAAVLGAAVLAVSVAACGSSGGSSNNASSGNDFKGKTLTVWFMSGSNPPGWTKDITAAFEKDHPGAKLNVQVQQWTGIQQKLTTALSESNPPDVFEVGNTQTPYYASTGGLMDLSSIKSDLGGNDWVPSLNGSAVYNGKQYAAPWYFADRVVIYNKQIWQKAGITGPPQTMSEFESDLAKIQSSGTQDALYLPGENWYAFDGFLLDQGAQIVKQQGSAYVGNLDTPQAAAAINLYKKLNSYGTAPKDTDEATPQQYTVFAKGNVGSMIGLGWEAASAVAANPKLNGQIGYFAIPGSTAGTPAKVFLGGSNLAVAQNSKNQQLAQDFLKLAMSDQFEGELAKQNGIIPNKASLNSNLASSAYGTVAAAAAANGGTTPLIPTWGNVENPPNPIKTLYMAPVLQGTDPSSAAQKADAQITKLLSQQQ</sequence>
<evidence type="ECO:0000313" key="6">
    <source>
        <dbReference type="Proteomes" id="UP001057702"/>
    </source>
</evidence>
<protein>
    <submittedName>
        <fullName evidence="5">Extracellular solute-binding protein</fullName>
    </submittedName>
</protein>
<evidence type="ECO:0000256" key="1">
    <source>
        <dbReference type="ARBA" id="ARBA00008520"/>
    </source>
</evidence>
<keyword evidence="6" id="KW-1185">Reference proteome</keyword>
<dbReference type="Proteomes" id="UP001057702">
    <property type="component" value="Unassembled WGS sequence"/>
</dbReference>
<proteinExistence type="inferred from homology"/>
<dbReference type="EMBL" id="JANFNG010000003">
    <property type="protein sequence ID" value="MCQ4080296.1"/>
    <property type="molecule type" value="Genomic_DNA"/>
</dbReference>
<evidence type="ECO:0000256" key="3">
    <source>
        <dbReference type="ARBA" id="ARBA00022729"/>
    </source>
</evidence>
<keyword evidence="2" id="KW-0813">Transport</keyword>
<reference evidence="5" key="1">
    <citation type="submission" date="2022-06" db="EMBL/GenBank/DDBJ databases">
        <title>Draft genome sequence of Streptomyces sp. RB6PN25 isolated from peat swamp forest in Thailand.</title>
        <authorList>
            <person name="Duangmal K."/>
            <person name="Klaysubun C."/>
        </authorList>
    </citation>
    <scope>NUCLEOTIDE SEQUENCE</scope>
    <source>
        <strain evidence="5">RB6PN25</strain>
    </source>
</reference>
<feature type="signal peptide" evidence="4">
    <location>
        <begin position="1"/>
        <end position="23"/>
    </location>
</feature>
<gene>
    <name evidence="5" type="ORF">NGB36_06715</name>
</gene>
<dbReference type="InterPro" id="IPR006059">
    <property type="entry name" value="SBP"/>
</dbReference>
<dbReference type="PANTHER" id="PTHR30061:SF50">
    <property type="entry name" value="MALTOSE_MALTODEXTRIN-BINDING PERIPLASMIC PROTEIN"/>
    <property type="match status" value="1"/>
</dbReference>
<comment type="caution">
    <text evidence="5">The sequence shown here is derived from an EMBL/GenBank/DDBJ whole genome shotgun (WGS) entry which is preliminary data.</text>
</comment>
<accession>A0ABT1PRK2</accession>
<dbReference type="RefSeq" id="WP_255919184.1">
    <property type="nucleotide sequence ID" value="NZ_JANFNG010000003.1"/>
</dbReference>
<keyword evidence="3 4" id="KW-0732">Signal</keyword>
<dbReference type="Gene3D" id="3.40.190.10">
    <property type="entry name" value="Periplasmic binding protein-like II"/>
    <property type="match status" value="2"/>
</dbReference>
<dbReference type="Pfam" id="PF01547">
    <property type="entry name" value="SBP_bac_1"/>
    <property type="match status" value="1"/>
</dbReference>
<evidence type="ECO:0000256" key="2">
    <source>
        <dbReference type="ARBA" id="ARBA00022448"/>
    </source>
</evidence>
<feature type="chain" id="PRO_5045208604" evidence="4">
    <location>
        <begin position="24"/>
        <end position="431"/>
    </location>
</feature>
<organism evidence="5 6">
    <name type="scientific">Streptomyces humicola</name>
    <dbReference type="NCBI Taxonomy" id="2953240"/>
    <lineage>
        <taxon>Bacteria</taxon>
        <taxon>Bacillati</taxon>
        <taxon>Actinomycetota</taxon>
        <taxon>Actinomycetes</taxon>
        <taxon>Kitasatosporales</taxon>
        <taxon>Streptomycetaceae</taxon>
        <taxon>Streptomyces</taxon>
    </lineage>
</organism>